<dbReference type="PROSITE" id="PS50127">
    <property type="entry name" value="UBC_2"/>
    <property type="match status" value="1"/>
</dbReference>
<keyword evidence="5" id="KW-0832">Ubl conjugation</keyword>
<feature type="active site" description="Glycyl thioester intermediate" evidence="12">
    <location>
        <position position="89"/>
    </location>
</feature>
<dbReference type="SMART" id="SM00212">
    <property type="entry name" value="UBCc"/>
    <property type="match status" value="1"/>
</dbReference>
<evidence type="ECO:0000256" key="5">
    <source>
        <dbReference type="ARBA" id="ARBA00022843"/>
    </source>
</evidence>
<evidence type="ECO:0000256" key="1">
    <source>
        <dbReference type="ARBA" id="ARBA00022679"/>
    </source>
</evidence>
<comment type="function">
    <text evidence="7">Catalyzes the covalent attachment of ubiquitin to other proteins.</text>
</comment>
<comment type="similarity">
    <text evidence="13">Belongs to the ubiquitin-conjugating enzyme family.</text>
</comment>
<dbReference type="GO" id="GO:0016740">
    <property type="term" value="F:transferase activity"/>
    <property type="evidence" value="ECO:0007669"/>
    <property type="project" value="UniProtKB-KW"/>
</dbReference>
<feature type="compositionally biased region" description="Basic and acidic residues" evidence="14">
    <location>
        <begin position="280"/>
        <end position="295"/>
    </location>
</feature>
<keyword evidence="4 13" id="KW-0067">ATP-binding</keyword>
<dbReference type="Gene3D" id="3.10.110.10">
    <property type="entry name" value="Ubiquitin Conjugating Enzyme"/>
    <property type="match status" value="1"/>
</dbReference>
<evidence type="ECO:0000313" key="16">
    <source>
        <dbReference type="EMBL" id="KAF6445528.1"/>
    </source>
</evidence>
<evidence type="ECO:0000256" key="12">
    <source>
        <dbReference type="PROSITE-ProRule" id="PRU10133"/>
    </source>
</evidence>
<evidence type="ECO:0000256" key="4">
    <source>
        <dbReference type="ARBA" id="ARBA00022840"/>
    </source>
</evidence>
<dbReference type="InParanoid" id="A0A7J8FCS2"/>
<dbReference type="InterPro" id="IPR016135">
    <property type="entry name" value="UBQ-conjugating_enzyme/RWD"/>
</dbReference>
<dbReference type="FunFam" id="3.10.110.10:FF:000067">
    <property type="entry name" value="ubiquitin-conjugating enzyme E2 U isoform X1"/>
    <property type="match status" value="1"/>
</dbReference>
<dbReference type="InterPro" id="IPR000608">
    <property type="entry name" value="UBC"/>
</dbReference>
<evidence type="ECO:0000256" key="3">
    <source>
        <dbReference type="ARBA" id="ARBA00022786"/>
    </source>
</evidence>
<evidence type="ECO:0000256" key="14">
    <source>
        <dbReference type="SAM" id="MobiDB-lite"/>
    </source>
</evidence>
<evidence type="ECO:0000256" key="2">
    <source>
        <dbReference type="ARBA" id="ARBA00022741"/>
    </source>
</evidence>
<dbReference type="InterPro" id="IPR023313">
    <property type="entry name" value="UBQ-conjugating_AS"/>
</dbReference>
<dbReference type="EMBL" id="JACASF010000012">
    <property type="protein sequence ID" value="KAF6445528.1"/>
    <property type="molecule type" value="Genomic_DNA"/>
</dbReference>
<evidence type="ECO:0000259" key="15">
    <source>
        <dbReference type="PROSITE" id="PS50127"/>
    </source>
</evidence>
<proteinExistence type="inferred from homology"/>
<dbReference type="AlphaFoldDB" id="A0A7J8FCS2"/>
<comment type="pathway">
    <text evidence="6">Protein modification.</text>
</comment>
<evidence type="ECO:0000256" key="10">
    <source>
        <dbReference type="ARBA" id="ARBA00077510"/>
    </source>
</evidence>
<evidence type="ECO:0000256" key="13">
    <source>
        <dbReference type="RuleBase" id="RU362109"/>
    </source>
</evidence>
<keyword evidence="1" id="KW-0808">Transferase</keyword>
<dbReference type="SUPFAM" id="SSF54495">
    <property type="entry name" value="UBC-like"/>
    <property type="match status" value="1"/>
</dbReference>
<evidence type="ECO:0000256" key="6">
    <source>
        <dbReference type="ARBA" id="ARBA00043952"/>
    </source>
</evidence>
<keyword evidence="17" id="KW-1185">Reference proteome</keyword>
<name>A0A7J8FCS2_MOLMO</name>
<organism evidence="16 17">
    <name type="scientific">Molossus molossus</name>
    <name type="common">Pallas' mastiff bat</name>
    <name type="synonym">Vespertilio molossus</name>
    <dbReference type="NCBI Taxonomy" id="27622"/>
    <lineage>
        <taxon>Eukaryota</taxon>
        <taxon>Metazoa</taxon>
        <taxon>Chordata</taxon>
        <taxon>Craniata</taxon>
        <taxon>Vertebrata</taxon>
        <taxon>Euteleostomi</taxon>
        <taxon>Mammalia</taxon>
        <taxon>Eutheria</taxon>
        <taxon>Laurasiatheria</taxon>
        <taxon>Chiroptera</taxon>
        <taxon>Yangochiroptera</taxon>
        <taxon>Molossidae</taxon>
        <taxon>Molossus</taxon>
    </lineage>
</organism>
<protein>
    <recommendedName>
        <fullName evidence="8">Ubiquitin-conjugating enzyme E2 U</fullName>
    </recommendedName>
    <alternativeName>
        <fullName evidence="9">E2 ubiquitin-conjugating enzyme U</fullName>
    </alternativeName>
    <alternativeName>
        <fullName evidence="11">Ubiquitin carrier protein U</fullName>
    </alternativeName>
    <alternativeName>
        <fullName evidence="10">Ubiquitin-protein ligase U</fullName>
    </alternativeName>
</protein>
<evidence type="ECO:0000256" key="8">
    <source>
        <dbReference type="ARBA" id="ARBA00072443"/>
    </source>
</evidence>
<evidence type="ECO:0000256" key="11">
    <source>
        <dbReference type="ARBA" id="ARBA00082135"/>
    </source>
</evidence>
<dbReference type="PANTHER" id="PTHR24067">
    <property type="entry name" value="UBIQUITIN-CONJUGATING ENZYME E2"/>
    <property type="match status" value="1"/>
</dbReference>
<dbReference type="PROSITE" id="PS00183">
    <property type="entry name" value="UBC_1"/>
    <property type="match status" value="1"/>
</dbReference>
<gene>
    <name evidence="16" type="ORF">HJG59_019113</name>
</gene>
<comment type="caution">
    <text evidence="16">The sequence shown here is derived from an EMBL/GenBank/DDBJ whole genome shotgun (WGS) entry which is preliminary data.</text>
</comment>
<dbReference type="Pfam" id="PF00179">
    <property type="entry name" value="UQ_con"/>
    <property type="match status" value="1"/>
</dbReference>
<feature type="region of interest" description="Disordered" evidence="14">
    <location>
        <begin position="261"/>
        <end position="300"/>
    </location>
</feature>
<dbReference type="InterPro" id="IPR050113">
    <property type="entry name" value="Ub_conjugating_enzyme"/>
</dbReference>
<dbReference type="GO" id="GO:0005524">
    <property type="term" value="F:ATP binding"/>
    <property type="evidence" value="ECO:0007669"/>
    <property type="project" value="UniProtKB-UniRule"/>
</dbReference>
<sequence>MCSRACFLLRREFQELKENNYVGIIAFPVSEDMMEWEADIEGLQNTIWHGIYFQLAINFTSEYNLVPPVVTFKTIPFHPNVDQYTGRPCIDFLDNFHHWNSSYTLSSILLTLQAMLSNPVLNNPVNLEAARILIEDESTYRLIVEKLFREPLQLKVDSYELLKDSDKCIRSIKIPFDDYYKTWSEIATSKAAECYRTPLLEDPSFIRQYNQWKRMQLKHNEEWDLKFAAAMAQYARETKGPSKASYQSQSIHLCPTPTLFLVHPPPPDSQSETEVTTESDDTKEGWGSDGHRGDESWEDEVEDLIAWTSTLNPDALED</sequence>
<evidence type="ECO:0000313" key="17">
    <source>
        <dbReference type="Proteomes" id="UP000550707"/>
    </source>
</evidence>
<reference evidence="16 17" key="1">
    <citation type="journal article" date="2020" name="Nature">
        <title>Six reference-quality genomes reveal evolution of bat adaptations.</title>
        <authorList>
            <person name="Jebb D."/>
            <person name="Huang Z."/>
            <person name="Pippel M."/>
            <person name="Hughes G.M."/>
            <person name="Lavrichenko K."/>
            <person name="Devanna P."/>
            <person name="Winkler S."/>
            <person name="Jermiin L.S."/>
            <person name="Skirmuntt E.C."/>
            <person name="Katzourakis A."/>
            <person name="Burkitt-Gray L."/>
            <person name="Ray D.A."/>
            <person name="Sullivan K.A.M."/>
            <person name="Roscito J.G."/>
            <person name="Kirilenko B.M."/>
            <person name="Davalos L.M."/>
            <person name="Corthals A.P."/>
            <person name="Power M.L."/>
            <person name="Jones G."/>
            <person name="Ransome R.D."/>
            <person name="Dechmann D.K.N."/>
            <person name="Locatelli A.G."/>
            <person name="Puechmaille S.J."/>
            <person name="Fedrigo O."/>
            <person name="Jarvis E.D."/>
            <person name="Hiller M."/>
            <person name="Vernes S.C."/>
            <person name="Myers E.W."/>
            <person name="Teeling E.C."/>
        </authorList>
    </citation>
    <scope>NUCLEOTIDE SEQUENCE [LARGE SCALE GENOMIC DNA]</scope>
    <source>
        <strain evidence="16">MMolMol1</strain>
        <tissue evidence="16">Muscle</tissue>
    </source>
</reference>
<evidence type="ECO:0000256" key="9">
    <source>
        <dbReference type="ARBA" id="ARBA00076315"/>
    </source>
</evidence>
<dbReference type="FunCoup" id="A0A7J8FCS2">
    <property type="interactions" value="12"/>
</dbReference>
<accession>A0A7J8FCS2</accession>
<feature type="domain" description="UBC core" evidence="15">
    <location>
        <begin position="4"/>
        <end position="153"/>
    </location>
</feature>
<keyword evidence="3 13" id="KW-0833">Ubl conjugation pathway</keyword>
<dbReference type="Proteomes" id="UP000550707">
    <property type="component" value="Unassembled WGS sequence"/>
</dbReference>
<evidence type="ECO:0000256" key="7">
    <source>
        <dbReference type="ARBA" id="ARBA00053619"/>
    </source>
</evidence>
<keyword evidence="2 13" id="KW-0547">Nucleotide-binding</keyword>
<dbReference type="CDD" id="cd23806">
    <property type="entry name" value="UBCc_UBE2U"/>
    <property type="match status" value="1"/>
</dbReference>